<organism evidence="1 2">
    <name type="scientific">Pluteus cervinus</name>
    <dbReference type="NCBI Taxonomy" id="181527"/>
    <lineage>
        <taxon>Eukaryota</taxon>
        <taxon>Fungi</taxon>
        <taxon>Dikarya</taxon>
        <taxon>Basidiomycota</taxon>
        <taxon>Agaricomycotina</taxon>
        <taxon>Agaricomycetes</taxon>
        <taxon>Agaricomycetidae</taxon>
        <taxon>Agaricales</taxon>
        <taxon>Pluteineae</taxon>
        <taxon>Pluteaceae</taxon>
        <taxon>Pluteus</taxon>
    </lineage>
</organism>
<dbReference type="EMBL" id="ML208445">
    <property type="protein sequence ID" value="TFK65200.1"/>
    <property type="molecule type" value="Genomic_DNA"/>
</dbReference>
<sequence length="671" mass="72663">MDSAPAPTPQTPRPHFEPGVTATTLVGGIPLQTTQPSSNPASTPAESVQSRATQSGKRPAKREAWWFYVPRISATVLLLLAPWIFYGVVVLKDQLALSRSTAETIARNPRTTTHIVVTLGGLVSTAVTLLFSAAVVCVAQKWISISDTTPNRALTRSKDSALQNFDKYPVRIEYLGRLAQLGSLQPLFALNSRRALAVTALALVVYAIGNQALAGISAVFTPQALNLTTPFTGFEIDLSSTDATCIDWYLDPKHAPPQNCGYNPANDLVFTTCLGENQLIDVIQAGRDNAALVNSTVPTTFPRMNSTRFLGPFPGVLMVGPNGLNNFSIVTPNNTEAFSEWPTPGMSYNYSLPLQGISLNVSCDYQNDTALNVSVVSFGDAGSGVQFLNWTGPCPTGTSSFLDLSGDSYQTLASNLSMGIWACKQDSADNAPPGYLVYVQGVNDYRPSVGKMTCAVNVALADYEIEYLGNVDYFKTSQGPNITEQNSDAPNVFASVFDEVIRRGVDIGINAQTALTGNLVTEAMLSIGAEYYGLNQTTPDDNYPKIFAAVLQGMLSYQAGYLRMIYAGEDIALPQHCFRAINGIVSFTGMGWSIQTGQFDAPFLVAYTVVLLLTLMLYIVALCMPKPWDSWNPTDPTEVCVAAYEQRLVFREQPGAEDAREHYICRPVENV</sequence>
<keyword evidence="2" id="KW-1185">Reference proteome</keyword>
<protein>
    <submittedName>
        <fullName evidence="1">Uncharacterized protein</fullName>
    </submittedName>
</protein>
<gene>
    <name evidence="1" type="ORF">BDN72DRAFT_900914</name>
</gene>
<proteinExistence type="predicted"/>
<evidence type="ECO:0000313" key="2">
    <source>
        <dbReference type="Proteomes" id="UP000308600"/>
    </source>
</evidence>
<evidence type="ECO:0000313" key="1">
    <source>
        <dbReference type="EMBL" id="TFK65200.1"/>
    </source>
</evidence>
<name>A0ACD3AHG8_9AGAR</name>
<dbReference type="Proteomes" id="UP000308600">
    <property type="component" value="Unassembled WGS sequence"/>
</dbReference>
<reference evidence="1 2" key="1">
    <citation type="journal article" date="2019" name="Nat. Ecol. Evol.">
        <title>Megaphylogeny resolves global patterns of mushroom evolution.</title>
        <authorList>
            <person name="Varga T."/>
            <person name="Krizsan K."/>
            <person name="Foldi C."/>
            <person name="Dima B."/>
            <person name="Sanchez-Garcia M."/>
            <person name="Sanchez-Ramirez S."/>
            <person name="Szollosi G.J."/>
            <person name="Szarkandi J.G."/>
            <person name="Papp V."/>
            <person name="Albert L."/>
            <person name="Andreopoulos W."/>
            <person name="Angelini C."/>
            <person name="Antonin V."/>
            <person name="Barry K.W."/>
            <person name="Bougher N.L."/>
            <person name="Buchanan P."/>
            <person name="Buyck B."/>
            <person name="Bense V."/>
            <person name="Catcheside P."/>
            <person name="Chovatia M."/>
            <person name="Cooper J."/>
            <person name="Damon W."/>
            <person name="Desjardin D."/>
            <person name="Finy P."/>
            <person name="Geml J."/>
            <person name="Haridas S."/>
            <person name="Hughes K."/>
            <person name="Justo A."/>
            <person name="Karasinski D."/>
            <person name="Kautmanova I."/>
            <person name="Kiss B."/>
            <person name="Kocsube S."/>
            <person name="Kotiranta H."/>
            <person name="LaButti K.M."/>
            <person name="Lechner B.E."/>
            <person name="Liimatainen K."/>
            <person name="Lipzen A."/>
            <person name="Lukacs Z."/>
            <person name="Mihaltcheva S."/>
            <person name="Morgado L.N."/>
            <person name="Niskanen T."/>
            <person name="Noordeloos M.E."/>
            <person name="Ohm R.A."/>
            <person name="Ortiz-Santana B."/>
            <person name="Ovrebo C."/>
            <person name="Racz N."/>
            <person name="Riley R."/>
            <person name="Savchenko A."/>
            <person name="Shiryaev A."/>
            <person name="Soop K."/>
            <person name="Spirin V."/>
            <person name="Szebenyi C."/>
            <person name="Tomsovsky M."/>
            <person name="Tulloss R.E."/>
            <person name="Uehling J."/>
            <person name="Grigoriev I.V."/>
            <person name="Vagvolgyi C."/>
            <person name="Papp T."/>
            <person name="Martin F.M."/>
            <person name="Miettinen O."/>
            <person name="Hibbett D.S."/>
            <person name="Nagy L.G."/>
        </authorList>
    </citation>
    <scope>NUCLEOTIDE SEQUENCE [LARGE SCALE GENOMIC DNA]</scope>
    <source>
        <strain evidence="1 2">NL-1719</strain>
    </source>
</reference>
<accession>A0ACD3AHG8</accession>